<comment type="caution">
    <text evidence="3">The sequence shown here is derived from an EMBL/GenBank/DDBJ whole genome shotgun (WGS) entry which is preliminary data.</text>
</comment>
<name>A0ABR2KRG7_9EUKA</name>
<dbReference type="SUPFAM" id="SSF109993">
    <property type="entry name" value="VPS9 domain"/>
    <property type="match status" value="1"/>
</dbReference>
<evidence type="ECO:0000256" key="1">
    <source>
        <dbReference type="SAM" id="MobiDB-lite"/>
    </source>
</evidence>
<sequence length="875" mass="101243">MKSNIYQKIVSTVRYRILSLEEEVDILDEETLLISHVPGTTEIDQKKLILLRNVKSVLHDTLLSYYINFTSLCPSSTTSISEATKFHIQVLKLKEMEILISELFGQQSALNTFVGHDYNKYSRDFCVPDDMKLRLLSQVFPFEFEFDLLSDSSFFEFLLKIVNEYQVENHEELIKQLFERISIQKPKSFIYFFTADSPLYFCLAEHFLSSFVHNQMLHFEWDPLENFSIYQKCRLIATQGPLSCSIKPSLIELLKSAQGNNKILEIIKSTHSTNLRSNRSFYCRPFISRFNTKIWNFYNNKTSNITNSDFSENYNDNSKDYNNDDDDYMNSSNFNNNNFKGNGSSNNYSKPNKSDYNANKNIDDNGNNNDNSNNDNSNNDNSNNDNSNNDNSNNDNSNNDNSNNDNSNNDNSNNDNSNNSSNNNNNISHNRQFEEEFIKKSSSQSSICSEIEEEVVKIRREKEHFNYELPQLWHVSLDLKRLSLQTSPSFVLCVLSNSLIWLTNAITIDGNFVGADEILEFFVFALALSEPKHLPALCVFTERFLDRGLKDETKFSYLLTQLSGALTFIQQQLLRVPPFLIFPFKKPMERLRGRMRRVESDIVMRGFRIFAIPTFRKEKDELFPALLQYTGNEDDVAICSAFSFSVNSDEEGKSLMNDPKVQVFPLNMPYFEVIPTIYGSFLQLTDEYICRFQMIQIDNGNVDDTIEAINAISIIMKLLPKGNNYFNGNHIMKLGDLSVCFEIVNRKWESRMNKNFARYSCQSQIIDNDETVSSPPSSKNRNKKKKKNKNSEADIEKVDDVGSNRKFVIDKIMTQKLMLLVAEMQKSLAVIKNLPPRFIIDGVLNSWTWEIIREMFHLDNNDIITTNMFDELVPK</sequence>
<evidence type="ECO:0000313" key="4">
    <source>
        <dbReference type="Proteomes" id="UP001470230"/>
    </source>
</evidence>
<feature type="compositionally biased region" description="Low complexity" evidence="1">
    <location>
        <begin position="329"/>
        <end position="357"/>
    </location>
</feature>
<dbReference type="InterPro" id="IPR037191">
    <property type="entry name" value="VPS9_dom_sf"/>
</dbReference>
<dbReference type="InterPro" id="IPR003123">
    <property type="entry name" value="VPS9"/>
</dbReference>
<dbReference type="PROSITE" id="PS51205">
    <property type="entry name" value="VPS9"/>
    <property type="match status" value="1"/>
</dbReference>
<feature type="compositionally biased region" description="Low complexity" evidence="1">
    <location>
        <begin position="364"/>
        <end position="426"/>
    </location>
</feature>
<feature type="region of interest" description="Disordered" evidence="1">
    <location>
        <begin position="306"/>
        <end position="427"/>
    </location>
</feature>
<gene>
    <name evidence="3" type="ORF">M9Y10_022063</name>
</gene>
<evidence type="ECO:0000259" key="2">
    <source>
        <dbReference type="PROSITE" id="PS51205"/>
    </source>
</evidence>
<proteinExistence type="predicted"/>
<dbReference type="PANTHER" id="PTHR37458">
    <property type="entry name" value="THISBE"/>
    <property type="match status" value="1"/>
</dbReference>
<keyword evidence="4" id="KW-1185">Reference proteome</keyword>
<accession>A0ABR2KRG7</accession>
<reference evidence="3 4" key="1">
    <citation type="submission" date="2024-04" db="EMBL/GenBank/DDBJ databases">
        <title>Tritrichomonas musculus Genome.</title>
        <authorList>
            <person name="Alves-Ferreira E."/>
            <person name="Grigg M."/>
            <person name="Lorenzi H."/>
            <person name="Galac M."/>
        </authorList>
    </citation>
    <scope>NUCLEOTIDE SEQUENCE [LARGE SCALE GENOMIC DNA]</scope>
    <source>
        <strain evidence="3 4">EAF2021</strain>
    </source>
</reference>
<dbReference type="EMBL" id="JAPFFF010000003">
    <property type="protein sequence ID" value="KAK8893638.1"/>
    <property type="molecule type" value="Genomic_DNA"/>
</dbReference>
<dbReference type="Proteomes" id="UP001470230">
    <property type="component" value="Unassembled WGS sequence"/>
</dbReference>
<evidence type="ECO:0000313" key="3">
    <source>
        <dbReference type="EMBL" id="KAK8893638.1"/>
    </source>
</evidence>
<feature type="domain" description="VPS9" evidence="2">
    <location>
        <begin position="431"/>
        <end position="578"/>
    </location>
</feature>
<protein>
    <recommendedName>
        <fullName evidence="2">VPS9 domain-containing protein</fullName>
    </recommendedName>
</protein>
<dbReference type="Pfam" id="PF02204">
    <property type="entry name" value="VPS9"/>
    <property type="match status" value="1"/>
</dbReference>
<feature type="region of interest" description="Disordered" evidence="1">
    <location>
        <begin position="768"/>
        <end position="795"/>
    </location>
</feature>
<organism evidence="3 4">
    <name type="scientific">Tritrichomonas musculus</name>
    <dbReference type="NCBI Taxonomy" id="1915356"/>
    <lineage>
        <taxon>Eukaryota</taxon>
        <taxon>Metamonada</taxon>
        <taxon>Parabasalia</taxon>
        <taxon>Tritrichomonadida</taxon>
        <taxon>Tritrichomonadidae</taxon>
        <taxon>Tritrichomonas</taxon>
    </lineage>
</organism>
<dbReference type="Gene3D" id="1.20.1050.80">
    <property type="entry name" value="VPS9 domain"/>
    <property type="match status" value="1"/>
</dbReference>
<dbReference type="PANTHER" id="PTHR37458:SF1">
    <property type="entry name" value="THISBE"/>
    <property type="match status" value="1"/>
</dbReference>